<evidence type="ECO:0000313" key="1">
    <source>
        <dbReference type="EMBL" id="ERT58969.1"/>
    </source>
</evidence>
<dbReference type="PATRIC" id="fig|1111454.3.peg.1416"/>
<evidence type="ECO:0000313" key="2">
    <source>
        <dbReference type="Proteomes" id="UP000017090"/>
    </source>
</evidence>
<gene>
    <name evidence="1" type="ORF">HMPREF1250_0021</name>
</gene>
<dbReference type="STRING" id="1111454.HMPREF1250_0021"/>
<reference evidence="1 2" key="1">
    <citation type="submission" date="2013-09" db="EMBL/GenBank/DDBJ databases">
        <authorList>
            <person name="Durkin A.S."/>
            <person name="Haft D.R."/>
            <person name="McCorrison J."/>
            <person name="Torralba M."/>
            <person name="Gillis M."/>
            <person name="Haft D.H."/>
            <person name="Methe B."/>
            <person name="Sutton G."/>
            <person name="Nelson K.E."/>
        </authorList>
    </citation>
    <scope>NUCLEOTIDE SEQUENCE [LARGE SCALE GENOMIC DNA]</scope>
    <source>
        <strain evidence="1 2">BV3C16-1</strain>
    </source>
</reference>
<organism evidence="1 2">
    <name type="scientific">Megasphaera vaginalis</name>
    <name type="common">ex Srinivasan et al. 2021</name>
    <dbReference type="NCBI Taxonomy" id="1111454"/>
    <lineage>
        <taxon>Bacteria</taxon>
        <taxon>Bacillati</taxon>
        <taxon>Bacillota</taxon>
        <taxon>Negativicutes</taxon>
        <taxon>Veillonellales</taxon>
        <taxon>Veillonellaceae</taxon>
        <taxon>Megasphaera</taxon>
    </lineage>
</organism>
<proteinExistence type="predicted"/>
<keyword evidence="2" id="KW-1185">Reference proteome</keyword>
<sequence length="46" mass="5343">MLKIIMTKLEMSLSATIGKRYFYDGCFLKQVYGGCLFIVKKQYIQA</sequence>
<protein>
    <submittedName>
        <fullName evidence="1">Uncharacterized protein</fullName>
    </submittedName>
</protein>
<name>U7UJ98_9FIRM</name>
<dbReference type="Proteomes" id="UP000017090">
    <property type="component" value="Unassembled WGS sequence"/>
</dbReference>
<comment type="caution">
    <text evidence="1">The sequence shown here is derived from an EMBL/GenBank/DDBJ whole genome shotgun (WGS) entry which is preliminary data.</text>
</comment>
<dbReference type="AlphaFoldDB" id="U7UJ98"/>
<dbReference type="EMBL" id="AWXA01000038">
    <property type="protein sequence ID" value="ERT58969.1"/>
    <property type="molecule type" value="Genomic_DNA"/>
</dbReference>
<accession>U7UJ98</accession>